<dbReference type="PRINTS" id="PR00300">
    <property type="entry name" value="CLPPROTEASEA"/>
</dbReference>
<dbReference type="Pfam" id="PF17868">
    <property type="entry name" value="AAA_lid_8"/>
    <property type="match status" value="1"/>
</dbReference>
<sequence length="524" mass="61272">MKTVKTHITQLLHAMNKGIFEKEHPIALSLLSAISGESIFFLGPPGVAKSLIARRLKLAFDQSTAFEYLMSRFSTPDEIFGPVSISKLKDEDKYERIIEGYLLSATIVFLDEIWKAGPSIQNSLLTVINEKVYRNGQYTIQLPLKGLIAASNELPAQGEGLEALWDRFLIRYFIGNIEQEFAFDQMIASVNDMEAEIPTGLSITEEQYTDWRTQISQIKIHYTVFELIHSIKRQIEKYNIQKEEVPHSTLYISDRRWKKIVSLLRTSAFLNETDTIRFSDCTLLLHCLWNEIEQIPIIEQMVSSALDECISHYLCGERTLEQKLSSIREDMKSEHSLRETKDPTLQIVDTFYHQIERYPVAGNLLIFASDYQSLQKDTQKLFYVQRDKYRPVNWILKVYDHVRNRNISQSAIVSLKKGTRSVFINNQEYPLSCNAGYDIAYPQEASLPFEFRFQEVIDLYHNRENELKRMTDFELTYCKEHLFMDDKQRNMVKQILNRQKEMLEICQNEIREIAYTHGLENKEY</sequence>
<evidence type="ECO:0000313" key="2">
    <source>
        <dbReference type="EMBL" id="EXY74364.1"/>
    </source>
</evidence>
<dbReference type="Pfam" id="PF20030">
    <property type="entry name" value="bpMoxR"/>
    <property type="match status" value="1"/>
</dbReference>
<dbReference type="PATRIC" id="fig|1339315.3.peg.2584"/>
<feature type="domain" description="AAA+ ATPase" evidence="1">
    <location>
        <begin position="35"/>
        <end position="178"/>
    </location>
</feature>
<dbReference type="RefSeq" id="WP_022348031.1">
    <property type="nucleotide sequence ID" value="NZ_JGCY01000292.1"/>
</dbReference>
<dbReference type="PANTHER" id="PTHR32204">
    <property type="entry name" value="ATPASE RAVA"/>
    <property type="match status" value="1"/>
</dbReference>
<name>A0A015SQ68_BACFG</name>
<dbReference type="CDD" id="cd00009">
    <property type="entry name" value="AAA"/>
    <property type="match status" value="1"/>
</dbReference>
<evidence type="ECO:0000259" key="1">
    <source>
        <dbReference type="SMART" id="SM00382"/>
    </source>
</evidence>
<dbReference type="InterPro" id="IPR001270">
    <property type="entry name" value="ClpA/B"/>
</dbReference>
<dbReference type="EMBL" id="JGCY01000292">
    <property type="protein sequence ID" value="EXY74364.1"/>
    <property type="molecule type" value="Genomic_DNA"/>
</dbReference>
<dbReference type="Gene3D" id="3.40.50.300">
    <property type="entry name" value="P-loop containing nucleotide triphosphate hydrolases"/>
    <property type="match status" value="1"/>
</dbReference>
<dbReference type="SUPFAM" id="SSF52540">
    <property type="entry name" value="P-loop containing nucleoside triphosphate hydrolases"/>
    <property type="match status" value="1"/>
</dbReference>
<protein>
    <submittedName>
        <fullName evidence="2">AAA domain family protein</fullName>
    </submittedName>
</protein>
<dbReference type="InterPro" id="IPR045427">
    <property type="entry name" value="MoxR"/>
</dbReference>
<dbReference type="Proteomes" id="UP000020529">
    <property type="component" value="Unassembled WGS sequence"/>
</dbReference>
<accession>A0A015SQ68</accession>
<dbReference type="GO" id="GO:0005524">
    <property type="term" value="F:ATP binding"/>
    <property type="evidence" value="ECO:0007669"/>
    <property type="project" value="InterPro"/>
</dbReference>
<reference evidence="2 3" key="1">
    <citation type="submission" date="2014-02" db="EMBL/GenBank/DDBJ databases">
        <authorList>
            <person name="Sears C."/>
            <person name="Carroll K."/>
            <person name="Sack B.R."/>
            <person name="Qadri F."/>
            <person name="Myers L.L."/>
            <person name="Chung G.-T."/>
            <person name="Escheverria P."/>
            <person name="Fraser C.M."/>
            <person name="Sadzewicz L."/>
            <person name="Shefchek K.A."/>
            <person name="Tallon L."/>
            <person name="Das S.P."/>
            <person name="Daugherty S."/>
            <person name="Mongodin E.F."/>
        </authorList>
    </citation>
    <scope>NUCLEOTIDE SEQUENCE [LARGE SCALE GENOMIC DNA]</scope>
    <source>
        <strain evidence="3">3988T(B)14</strain>
    </source>
</reference>
<organism evidence="2 3">
    <name type="scientific">Bacteroides fragilis str. 3988T(B)14</name>
    <dbReference type="NCBI Taxonomy" id="1339315"/>
    <lineage>
        <taxon>Bacteria</taxon>
        <taxon>Pseudomonadati</taxon>
        <taxon>Bacteroidota</taxon>
        <taxon>Bacteroidia</taxon>
        <taxon>Bacteroidales</taxon>
        <taxon>Bacteroidaceae</taxon>
        <taxon>Bacteroides</taxon>
    </lineage>
</organism>
<dbReference type="InterPro" id="IPR050513">
    <property type="entry name" value="RavA_ATPases"/>
</dbReference>
<comment type="caution">
    <text evidence="2">The sequence shown here is derived from an EMBL/GenBank/DDBJ whole genome shotgun (WGS) entry which is preliminary data.</text>
</comment>
<evidence type="ECO:0000313" key="3">
    <source>
        <dbReference type="Proteomes" id="UP000020529"/>
    </source>
</evidence>
<gene>
    <name evidence="2" type="ORF">M124_1827</name>
</gene>
<dbReference type="InterPro" id="IPR027417">
    <property type="entry name" value="P-loop_NTPase"/>
</dbReference>
<dbReference type="PANTHER" id="PTHR32204:SF0">
    <property type="entry name" value="ATPASE RAVA"/>
    <property type="match status" value="1"/>
</dbReference>
<dbReference type="SMART" id="SM00382">
    <property type="entry name" value="AAA"/>
    <property type="match status" value="1"/>
</dbReference>
<dbReference type="InterPro" id="IPR041538">
    <property type="entry name" value="RavA-like_AAA_lid"/>
</dbReference>
<dbReference type="InterPro" id="IPR003593">
    <property type="entry name" value="AAA+_ATPase"/>
</dbReference>
<dbReference type="AlphaFoldDB" id="A0A015SQ68"/>
<proteinExistence type="predicted"/>